<organism evidence="10 11">
    <name type="scientific">Dyella flagellata</name>
    <dbReference type="NCBI Taxonomy" id="1867833"/>
    <lineage>
        <taxon>Bacteria</taxon>
        <taxon>Pseudomonadati</taxon>
        <taxon>Pseudomonadota</taxon>
        <taxon>Gammaproteobacteria</taxon>
        <taxon>Lysobacterales</taxon>
        <taxon>Rhodanobacteraceae</taxon>
        <taxon>Dyella</taxon>
    </lineage>
</organism>
<accession>A0ABQ5XEB0</accession>
<dbReference type="EMBL" id="BSOA01000046">
    <property type="protein sequence ID" value="GLQ89999.1"/>
    <property type="molecule type" value="Genomic_DNA"/>
</dbReference>
<keyword evidence="2" id="KW-0813">Transport</keyword>
<evidence type="ECO:0000256" key="8">
    <source>
        <dbReference type="ARBA" id="ARBA00023014"/>
    </source>
</evidence>
<evidence type="ECO:0000256" key="6">
    <source>
        <dbReference type="ARBA" id="ARBA00022982"/>
    </source>
</evidence>
<protein>
    <submittedName>
        <fullName evidence="10">High-potential iron-sulfur protein</fullName>
    </submittedName>
</protein>
<name>A0ABQ5XEB0_9GAMM</name>
<comment type="function">
    <text evidence="1">Specific class of high-redox-potential 4Fe-4S ferredoxins. Functions in anaerobic electron transport in most purple and in some other photosynthetic bacteria and in at least one genus (Paracoccus) of halophilic, denitrifying bacteria.</text>
</comment>
<evidence type="ECO:0000256" key="5">
    <source>
        <dbReference type="ARBA" id="ARBA00022729"/>
    </source>
</evidence>
<evidence type="ECO:0000256" key="4">
    <source>
        <dbReference type="ARBA" id="ARBA00022723"/>
    </source>
</evidence>
<evidence type="ECO:0000313" key="10">
    <source>
        <dbReference type="EMBL" id="GLQ89999.1"/>
    </source>
</evidence>
<keyword evidence="4" id="KW-0479">Metal-binding</keyword>
<feature type="domain" description="High potential iron-sulfur proteins family profile" evidence="9">
    <location>
        <begin position="37"/>
        <end position="111"/>
    </location>
</feature>
<keyword evidence="11" id="KW-1185">Reference proteome</keyword>
<sequence>MPDASQNNFSRRRFLKMATGTTAAAFVLGSMPRLAEAFGLQHLDLTDPTAKAMNYVEDASKSSNALHKPGSACANCRFYAGDATGYGPCQLYPGKAVNSKGWCASYTPKNAQA</sequence>
<dbReference type="Gene3D" id="4.10.490.10">
    <property type="entry name" value="High potential iron-sulphur protein"/>
    <property type="match status" value="1"/>
</dbReference>
<keyword evidence="6" id="KW-0249">Electron transport</keyword>
<reference evidence="11" key="1">
    <citation type="journal article" date="2019" name="Int. J. Syst. Evol. Microbiol.">
        <title>The Global Catalogue of Microorganisms (GCM) 10K type strain sequencing project: providing services to taxonomists for standard genome sequencing and annotation.</title>
        <authorList>
            <consortium name="The Broad Institute Genomics Platform"/>
            <consortium name="The Broad Institute Genome Sequencing Center for Infectious Disease"/>
            <person name="Wu L."/>
            <person name="Ma J."/>
        </authorList>
    </citation>
    <scope>NUCLEOTIDE SEQUENCE [LARGE SCALE GENOMIC DNA]</scope>
    <source>
        <strain evidence="11">NBRC 111981</strain>
    </source>
</reference>
<keyword evidence="3" id="KW-0004">4Fe-4S</keyword>
<gene>
    <name evidence="10" type="ORF">GCM10007898_35740</name>
</gene>
<keyword evidence="7" id="KW-0408">Iron</keyword>
<dbReference type="NCBIfam" id="TIGR01409">
    <property type="entry name" value="TAT_signal_seq"/>
    <property type="match status" value="1"/>
</dbReference>
<dbReference type="Pfam" id="PF01355">
    <property type="entry name" value="HIPIP"/>
    <property type="match status" value="1"/>
</dbReference>
<dbReference type="Proteomes" id="UP001156627">
    <property type="component" value="Unassembled WGS sequence"/>
</dbReference>
<dbReference type="InterPro" id="IPR019546">
    <property type="entry name" value="TAT_signal_bac_arc"/>
</dbReference>
<evidence type="ECO:0000313" key="11">
    <source>
        <dbReference type="Proteomes" id="UP001156627"/>
    </source>
</evidence>
<dbReference type="PROSITE" id="PS51373">
    <property type="entry name" value="HIPIP"/>
    <property type="match status" value="1"/>
</dbReference>
<dbReference type="InterPro" id="IPR036369">
    <property type="entry name" value="HIPIP_sf"/>
</dbReference>
<comment type="caution">
    <text evidence="10">The sequence shown here is derived from an EMBL/GenBank/DDBJ whole genome shotgun (WGS) entry which is preliminary data.</text>
</comment>
<dbReference type="SUPFAM" id="SSF57652">
    <property type="entry name" value="HIPIP (high potential iron protein)"/>
    <property type="match status" value="1"/>
</dbReference>
<dbReference type="RefSeq" id="WP_284333437.1">
    <property type="nucleotide sequence ID" value="NZ_BSOA01000046.1"/>
</dbReference>
<keyword evidence="8" id="KW-0411">Iron-sulfur</keyword>
<keyword evidence="5" id="KW-0732">Signal</keyword>
<evidence type="ECO:0000256" key="3">
    <source>
        <dbReference type="ARBA" id="ARBA00022485"/>
    </source>
</evidence>
<proteinExistence type="predicted"/>
<evidence type="ECO:0000256" key="1">
    <source>
        <dbReference type="ARBA" id="ARBA00002137"/>
    </source>
</evidence>
<dbReference type="InterPro" id="IPR000170">
    <property type="entry name" value="High_potential_FeS_prot"/>
</dbReference>
<evidence type="ECO:0000256" key="7">
    <source>
        <dbReference type="ARBA" id="ARBA00023004"/>
    </source>
</evidence>
<dbReference type="InterPro" id="IPR006311">
    <property type="entry name" value="TAT_signal"/>
</dbReference>
<evidence type="ECO:0000256" key="2">
    <source>
        <dbReference type="ARBA" id="ARBA00022448"/>
    </source>
</evidence>
<evidence type="ECO:0000259" key="9">
    <source>
        <dbReference type="PROSITE" id="PS51373"/>
    </source>
</evidence>
<dbReference type="PROSITE" id="PS51318">
    <property type="entry name" value="TAT"/>
    <property type="match status" value="1"/>
</dbReference>